<name>A0A0N7L8D7_PLAHL</name>
<evidence type="ECO:0000313" key="1">
    <source>
        <dbReference type="EMBL" id="CEG49587.1"/>
    </source>
</evidence>
<reference evidence="2" key="1">
    <citation type="submission" date="2014-09" db="EMBL/GenBank/DDBJ databases">
        <authorList>
            <person name="Sharma Rahul"/>
            <person name="Thines Marco"/>
        </authorList>
    </citation>
    <scope>NUCLEOTIDE SEQUENCE [LARGE SCALE GENOMIC DNA]</scope>
</reference>
<dbReference type="AlphaFoldDB" id="A0A0N7L8D7"/>
<dbReference type="GeneID" id="59052973"/>
<dbReference type="RefSeq" id="XP_036263495.1">
    <property type="nucleotide sequence ID" value="XM_036407255.1"/>
</dbReference>
<proteinExistence type="predicted"/>
<dbReference type="EMBL" id="CCYD01003090">
    <property type="protein sequence ID" value="CEG49587.1"/>
    <property type="molecule type" value="Genomic_DNA"/>
</dbReference>
<accession>A0A0N7L8D7</accession>
<organism evidence="1 2">
    <name type="scientific">Plasmopara halstedii</name>
    <name type="common">Downy mildew of sunflower</name>
    <dbReference type="NCBI Taxonomy" id="4781"/>
    <lineage>
        <taxon>Eukaryota</taxon>
        <taxon>Sar</taxon>
        <taxon>Stramenopiles</taxon>
        <taxon>Oomycota</taxon>
        <taxon>Peronosporomycetes</taxon>
        <taxon>Peronosporales</taxon>
        <taxon>Peronosporaceae</taxon>
        <taxon>Plasmopara</taxon>
    </lineage>
</organism>
<protein>
    <submittedName>
        <fullName evidence="1">Uncharacterized protein</fullName>
    </submittedName>
</protein>
<evidence type="ECO:0000313" key="2">
    <source>
        <dbReference type="Proteomes" id="UP000054928"/>
    </source>
</evidence>
<keyword evidence="2" id="KW-1185">Reference proteome</keyword>
<dbReference type="Proteomes" id="UP000054928">
    <property type="component" value="Unassembled WGS sequence"/>
</dbReference>
<sequence length="67" mass="7806">MLLPRRTLPSLAYFLLSNEVRQMILESLVDRQTRYGVTPHGNASYICKLSHNLFVIAKKIHTRTEYT</sequence>